<protein>
    <submittedName>
        <fullName evidence="2">Diamine N-acetyltransferase</fullName>
    </submittedName>
</protein>
<dbReference type="OrthoDB" id="9127144at2"/>
<keyword evidence="3" id="KW-1185">Reference proteome</keyword>
<dbReference type="Proteomes" id="UP000253490">
    <property type="component" value="Unassembled WGS sequence"/>
</dbReference>
<gene>
    <name evidence="2" type="ORF">DES36_11552</name>
</gene>
<dbReference type="InterPro" id="IPR000182">
    <property type="entry name" value="GNAT_dom"/>
</dbReference>
<evidence type="ECO:0000313" key="3">
    <source>
        <dbReference type="Proteomes" id="UP000253490"/>
    </source>
</evidence>
<dbReference type="EMBL" id="QNRX01000015">
    <property type="protein sequence ID" value="RBP61053.1"/>
    <property type="molecule type" value="Genomic_DNA"/>
</dbReference>
<dbReference type="AlphaFoldDB" id="A0A366I0Z7"/>
<proteinExistence type="predicted"/>
<dbReference type="PROSITE" id="PS51186">
    <property type="entry name" value="GNAT"/>
    <property type="match status" value="1"/>
</dbReference>
<sequence length="157" mass="18403">MGIEFRSIDRTNYNECIELSVNENQKRFVAPNQFSLVQAAYESNLYPLAIYNESQMIGFILYDFDEELNGWSMSRFMIGSSFQNCGFGKQALKQFLLFFKENYPDVLKLYTSAEVDNMTAIELYKRAGFKEENIFEYEAGGIQYKEIRMMISLENQE</sequence>
<organism evidence="2 3">
    <name type="scientific">Alkalibaculum bacchi</name>
    <dbReference type="NCBI Taxonomy" id="645887"/>
    <lineage>
        <taxon>Bacteria</taxon>
        <taxon>Bacillati</taxon>
        <taxon>Bacillota</taxon>
        <taxon>Clostridia</taxon>
        <taxon>Eubacteriales</taxon>
        <taxon>Eubacteriaceae</taxon>
        <taxon>Alkalibaculum</taxon>
    </lineage>
</organism>
<keyword evidence="2" id="KW-0808">Transferase</keyword>
<evidence type="ECO:0000259" key="1">
    <source>
        <dbReference type="PROSITE" id="PS51186"/>
    </source>
</evidence>
<dbReference type="SUPFAM" id="SSF55729">
    <property type="entry name" value="Acyl-CoA N-acyltransferases (Nat)"/>
    <property type="match status" value="1"/>
</dbReference>
<feature type="domain" description="N-acetyltransferase" evidence="1">
    <location>
        <begin position="3"/>
        <end position="154"/>
    </location>
</feature>
<evidence type="ECO:0000313" key="2">
    <source>
        <dbReference type="EMBL" id="RBP61053.1"/>
    </source>
</evidence>
<dbReference type="GO" id="GO:0016747">
    <property type="term" value="F:acyltransferase activity, transferring groups other than amino-acyl groups"/>
    <property type="evidence" value="ECO:0007669"/>
    <property type="project" value="InterPro"/>
</dbReference>
<accession>A0A366I0Z7</accession>
<dbReference type="InterPro" id="IPR016181">
    <property type="entry name" value="Acyl_CoA_acyltransferase"/>
</dbReference>
<name>A0A366I0Z7_9FIRM</name>
<dbReference type="RefSeq" id="WP_113921265.1">
    <property type="nucleotide sequence ID" value="NZ_QNRX01000015.1"/>
</dbReference>
<dbReference type="Pfam" id="PF00583">
    <property type="entry name" value="Acetyltransf_1"/>
    <property type="match status" value="1"/>
</dbReference>
<comment type="caution">
    <text evidence="2">The sequence shown here is derived from an EMBL/GenBank/DDBJ whole genome shotgun (WGS) entry which is preliminary data.</text>
</comment>
<dbReference type="Gene3D" id="3.40.630.30">
    <property type="match status" value="1"/>
</dbReference>
<reference evidence="2 3" key="1">
    <citation type="submission" date="2018-06" db="EMBL/GenBank/DDBJ databases">
        <title>Genomic Encyclopedia of Type Strains, Phase IV (KMG-IV): sequencing the most valuable type-strain genomes for metagenomic binning, comparative biology and taxonomic classification.</title>
        <authorList>
            <person name="Goeker M."/>
        </authorList>
    </citation>
    <scope>NUCLEOTIDE SEQUENCE [LARGE SCALE GENOMIC DNA]</scope>
    <source>
        <strain evidence="2 3">DSM 22112</strain>
    </source>
</reference>